<dbReference type="GO" id="GO:0015910">
    <property type="term" value="P:long-chain fatty acid import into peroxisome"/>
    <property type="evidence" value="ECO:0007669"/>
    <property type="project" value="TreeGrafter"/>
</dbReference>
<gene>
    <name evidence="7" type="ORF">TELCIR_22972</name>
</gene>
<accession>A0A2G9TE56</accession>
<evidence type="ECO:0000256" key="3">
    <source>
        <dbReference type="ARBA" id="ARBA00022989"/>
    </source>
</evidence>
<dbReference type="GO" id="GO:0005524">
    <property type="term" value="F:ATP binding"/>
    <property type="evidence" value="ECO:0007669"/>
    <property type="project" value="InterPro"/>
</dbReference>
<feature type="domain" description="ABC transmembrane type-1" evidence="6">
    <location>
        <begin position="2"/>
        <end position="84"/>
    </location>
</feature>
<feature type="non-terminal residue" evidence="7">
    <location>
        <position position="1"/>
    </location>
</feature>
<feature type="transmembrane region" description="Helical" evidence="5">
    <location>
        <begin position="6"/>
        <end position="24"/>
    </location>
</feature>
<reference evidence="7 8" key="1">
    <citation type="submission" date="2015-09" db="EMBL/GenBank/DDBJ databases">
        <title>Draft genome of the parasitic nematode Teladorsagia circumcincta isolate WARC Sus (inbred).</title>
        <authorList>
            <person name="Mitreva M."/>
        </authorList>
    </citation>
    <scope>NUCLEOTIDE SEQUENCE [LARGE SCALE GENOMIC DNA]</scope>
    <source>
        <strain evidence="7 8">S</strain>
    </source>
</reference>
<dbReference type="InterPro" id="IPR011527">
    <property type="entry name" value="ABC1_TM_dom"/>
</dbReference>
<evidence type="ECO:0000313" key="8">
    <source>
        <dbReference type="Proteomes" id="UP000230423"/>
    </source>
</evidence>
<dbReference type="GO" id="GO:0005324">
    <property type="term" value="F:long-chain fatty acid transmembrane transporter activity"/>
    <property type="evidence" value="ECO:0007669"/>
    <property type="project" value="TreeGrafter"/>
</dbReference>
<dbReference type="GO" id="GO:0007031">
    <property type="term" value="P:peroxisome organization"/>
    <property type="evidence" value="ECO:0007669"/>
    <property type="project" value="TreeGrafter"/>
</dbReference>
<dbReference type="GO" id="GO:0140359">
    <property type="term" value="F:ABC-type transporter activity"/>
    <property type="evidence" value="ECO:0007669"/>
    <property type="project" value="InterPro"/>
</dbReference>
<keyword evidence="3 5" id="KW-1133">Transmembrane helix</keyword>
<sequence>AGPFGVAIIYVYFVIGVIINRLLVSPLTKWTARVERAEGDFRYKHVSVRNNAEESAFYNAAEFDKAESDRFLSSLLRKQLAATLWKYPAQ</sequence>
<dbReference type="GO" id="GO:0042760">
    <property type="term" value="P:very long-chain fatty acid catabolic process"/>
    <property type="evidence" value="ECO:0007669"/>
    <property type="project" value="TreeGrafter"/>
</dbReference>
<dbReference type="OrthoDB" id="422637at2759"/>
<dbReference type="InterPro" id="IPR050835">
    <property type="entry name" value="ABC_transporter_sub-D"/>
</dbReference>
<dbReference type="GO" id="GO:0006635">
    <property type="term" value="P:fatty acid beta-oxidation"/>
    <property type="evidence" value="ECO:0007669"/>
    <property type="project" value="TreeGrafter"/>
</dbReference>
<keyword evidence="8" id="KW-1185">Reference proteome</keyword>
<keyword evidence="1" id="KW-0813">Transport</keyword>
<dbReference type="AlphaFoldDB" id="A0A2G9TE56"/>
<dbReference type="Proteomes" id="UP000230423">
    <property type="component" value="Unassembled WGS sequence"/>
</dbReference>
<evidence type="ECO:0000259" key="6">
    <source>
        <dbReference type="Pfam" id="PF06472"/>
    </source>
</evidence>
<keyword evidence="4 5" id="KW-0472">Membrane</keyword>
<dbReference type="Pfam" id="PF06472">
    <property type="entry name" value="ABC_membrane_2"/>
    <property type="match status" value="1"/>
</dbReference>
<evidence type="ECO:0000256" key="4">
    <source>
        <dbReference type="ARBA" id="ARBA00023136"/>
    </source>
</evidence>
<feature type="non-terminal residue" evidence="7">
    <location>
        <position position="90"/>
    </location>
</feature>
<name>A0A2G9TE56_TELCI</name>
<dbReference type="EMBL" id="KZ384934">
    <property type="protein sequence ID" value="PIO55640.1"/>
    <property type="molecule type" value="Genomic_DNA"/>
</dbReference>
<keyword evidence="2 5" id="KW-0812">Transmembrane</keyword>
<evidence type="ECO:0000256" key="1">
    <source>
        <dbReference type="ARBA" id="ARBA00022448"/>
    </source>
</evidence>
<proteinExistence type="predicted"/>
<dbReference type="PANTHER" id="PTHR11384:SF65">
    <property type="entry name" value="ABC TRANSPORTER DOMAIN-CONTAINING PROTEIN"/>
    <property type="match status" value="1"/>
</dbReference>
<dbReference type="PANTHER" id="PTHR11384">
    <property type="entry name" value="ATP-BINDING CASSETTE, SUB-FAMILY D MEMBER"/>
    <property type="match status" value="1"/>
</dbReference>
<evidence type="ECO:0000256" key="5">
    <source>
        <dbReference type="SAM" id="Phobius"/>
    </source>
</evidence>
<evidence type="ECO:0000313" key="7">
    <source>
        <dbReference type="EMBL" id="PIO55640.1"/>
    </source>
</evidence>
<evidence type="ECO:0000256" key="2">
    <source>
        <dbReference type="ARBA" id="ARBA00022692"/>
    </source>
</evidence>
<protein>
    <recommendedName>
        <fullName evidence="6">ABC transmembrane type-1 domain-containing protein</fullName>
    </recommendedName>
</protein>
<organism evidence="7 8">
    <name type="scientific">Teladorsagia circumcincta</name>
    <name type="common">Brown stomach worm</name>
    <name type="synonym">Ostertagia circumcincta</name>
    <dbReference type="NCBI Taxonomy" id="45464"/>
    <lineage>
        <taxon>Eukaryota</taxon>
        <taxon>Metazoa</taxon>
        <taxon>Ecdysozoa</taxon>
        <taxon>Nematoda</taxon>
        <taxon>Chromadorea</taxon>
        <taxon>Rhabditida</taxon>
        <taxon>Rhabditina</taxon>
        <taxon>Rhabditomorpha</taxon>
        <taxon>Strongyloidea</taxon>
        <taxon>Trichostrongylidae</taxon>
        <taxon>Teladorsagia</taxon>
    </lineage>
</organism>
<dbReference type="GO" id="GO:0005778">
    <property type="term" value="C:peroxisomal membrane"/>
    <property type="evidence" value="ECO:0007669"/>
    <property type="project" value="TreeGrafter"/>
</dbReference>